<dbReference type="InterPro" id="IPR027417">
    <property type="entry name" value="P-loop_NTPase"/>
</dbReference>
<dbReference type="Pfam" id="PF00005">
    <property type="entry name" value="ABC_tran"/>
    <property type="match status" value="1"/>
</dbReference>
<keyword evidence="6" id="KW-1185">Reference proteome</keyword>
<accession>A0A225NHW4</accession>
<dbReference type="Gene3D" id="3.40.50.300">
    <property type="entry name" value="P-loop containing nucleotide triphosphate hydrolases"/>
    <property type="match status" value="1"/>
</dbReference>
<dbReference type="SMART" id="SM00382">
    <property type="entry name" value="AAA"/>
    <property type="match status" value="1"/>
</dbReference>
<evidence type="ECO:0000313" key="5">
    <source>
        <dbReference type="EMBL" id="OWU70603.1"/>
    </source>
</evidence>
<evidence type="ECO:0000313" key="6">
    <source>
        <dbReference type="Proteomes" id="UP000215377"/>
    </source>
</evidence>
<dbReference type="InterPro" id="IPR003439">
    <property type="entry name" value="ABC_transporter-like_ATP-bd"/>
</dbReference>
<keyword evidence="3 5" id="KW-0067">ATP-binding</keyword>
<comment type="similarity">
    <text evidence="1">Belongs to the ABC transporter superfamily.</text>
</comment>
<keyword evidence="2" id="KW-0547">Nucleotide-binding</keyword>
<gene>
    <name evidence="5" type="ORF">ATO3_20325</name>
</gene>
<dbReference type="AlphaFoldDB" id="A0A225NHW4"/>
<dbReference type="GO" id="GO:0005524">
    <property type="term" value="F:ATP binding"/>
    <property type="evidence" value="ECO:0007669"/>
    <property type="project" value="UniProtKB-KW"/>
</dbReference>
<dbReference type="SUPFAM" id="SSF52540">
    <property type="entry name" value="P-loop containing nucleoside triphosphate hydrolases"/>
    <property type="match status" value="1"/>
</dbReference>
<evidence type="ECO:0000256" key="1">
    <source>
        <dbReference type="ARBA" id="ARBA00005417"/>
    </source>
</evidence>
<feature type="domain" description="ABC transporter" evidence="4">
    <location>
        <begin position="5"/>
        <end position="225"/>
    </location>
</feature>
<organism evidence="5 6">
    <name type="scientific">Marinibacterium profundimaris</name>
    <dbReference type="NCBI Taxonomy" id="1679460"/>
    <lineage>
        <taxon>Bacteria</taxon>
        <taxon>Pseudomonadati</taxon>
        <taxon>Pseudomonadota</taxon>
        <taxon>Alphaproteobacteria</taxon>
        <taxon>Rhodobacterales</taxon>
        <taxon>Paracoccaceae</taxon>
        <taxon>Marinibacterium</taxon>
    </lineage>
</organism>
<dbReference type="GO" id="GO:0022857">
    <property type="term" value="F:transmembrane transporter activity"/>
    <property type="evidence" value="ECO:0007669"/>
    <property type="project" value="TreeGrafter"/>
</dbReference>
<dbReference type="PROSITE" id="PS50893">
    <property type="entry name" value="ABC_TRANSPORTER_2"/>
    <property type="match status" value="1"/>
</dbReference>
<proteinExistence type="inferred from homology"/>
<dbReference type="RefSeq" id="WP_088651748.1">
    <property type="nucleotide sequence ID" value="NZ_AQQR01000011.1"/>
</dbReference>
<evidence type="ECO:0000256" key="2">
    <source>
        <dbReference type="ARBA" id="ARBA00022741"/>
    </source>
</evidence>
<dbReference type="InterPro" id="IPR017871">
    <property type="entry name" value="ABC_transporter-like_CS"/>
</dbReference>
<dbReference type="GO" id="GO:0016887">
    <property type="term" value="F:ATP hydrolysis activity"/>
    <property type="evidence" value="ECO:0007669"/>
    <property type="project" value="InterPro"/>
</dbReference>
<name>A0A225NHW4_9RHOB</name>
<dbReference type="PANTHER" id="PTHR24220:SF689">
    <property type="entry name" value="LIPOPROTEIN-RELEASING SYSTEM ATP-BINDING PROTEIN LOLD"/>
    <property type="match status" value="1"/>
</dbReference>
<dbReference type="GO" id="GO:0005886">
    <property type="term" value="C:plasma membrane"/>
    <property type="evidence" value="ECO:0007669"/>
    <property type="project" value="TreeGrafter"/>
</dbReference>
<dbReference type="PROSITE" id="PS00211">
    <property type="entry name" value="ABC_TRANSPORTER_1"/>
    <property type="match status" value="1"/>
</dbReference>
<protein>
    <submittedName>
        <fullName evidence="5">ABC transporter ATP-binding protein</fullName>
    </submittedName>
</protein>
<reference evidence="5 6" key="1">
    <citation type="submission" date="2013-04" db="EMBL/GenBank/DDBJ databases">
        <title>Oceanicola sp. 22II1-22F33 Genome Sequencing.</title>
        <authorList>
            <person name="Lai Q."/>
            <person name="Li G."/>
            <person name="Shao Z."/>
        </authorList>
    </citation>
    <scope>NUCLEOTIDE SEQUENCE [LARGE SCALE GENOMIC DNA]</scope>
    <source>
        <strain evidence="5 6">22II1-22F33</strain>
    </source>
</reference>
<evidence type="ECO:0000256" key="3">
    <source>
        <dbReference type="ARBA" id="ARBA00022840"/>
    </source>
</evidence>
<dbReference type="OrthoDB" id="9787227at2"/>
<evidence type="ECO:0000259" key="4">
    <source>
        <dbReference type="PROSITE" id="PS50893"/>
    </source>
</evidence>
<comment type="caution">
    <text evidence="5">The sequence shown here is derived from an EMBL/GenBank/DDBJ whole genome shotgun (WGS) entry which is preliminary data.</text>
</comment>
<dbReference type="InterPro" id="IPR015854">
    <property type="entry name" value="ABC_transpr_LolD-like"/>
</dbReference>
<sequence>MADGLTVSDLEVPGRGGRMLLSVEALSLAPGQSLGLRGPSGAGKSTFLYAIAGLIEGARGRVEWNGTDILSLSPDRRGAFRAAHMGFIFQDFLLFDELSGIDNAALPALFAPRAQRPGIRLRAQEMLGRLGLSDPGRGVDSYSGGERQRVGVARALANDAAILLADEPTASLHRAAADALIEDLAGVARGQRTSVVVSHDPALLARMDRVITIADGRMTDGDLAA</sequence>
<dbReference type="PANTHER" id="PTHR24220">
    <property type="entry name" value="IMPORT ATP-BINDING PROTEIN"/>
    <property type="match status" value="1"/>
</dbReference>
<dbReference type="InterPro" id="IPR003593">
    <property type="entry name" value="AAA+_ATPase"/>
</dbReference>
<dbReference type="EMBL" id="AQQR01000011">
    <property type="protein sequence ID" value="OWU70603.1"/>
    <property type="molecule type" value="Genomic_DNA"/>
</dbReference>
<dbReference type="Proteomes" id="UP000215377">
    <property type="component" value="Unassembled WGS sequence"/>
</dbReference>